<dbReference type="AlphaFoldDB" id="A0A7X3K8X6"/>
<dbReference type="PROSITE" id="PS51257">
    <property type="entry name" value="PROKAR_LIPOPROTEIN"/>
    <property type="match status" value="1"/>
</dbReference>
<dbReference type="Proteomes" id="UP000443353">
    <property type="component" value="Unassembled WGS sequence"/>
</dbReference>
<dbReference type="InterPro" id="IPR020017">
    <property type="entry name" value="XapX_domain"/>
</dbReference>
<evidence type="ECO:0000313" key="2">
    <source>
        <dbReference type="EMBL" id="MVW62419.1"/>
    </source>
</evidence>
<dbReference type="NCBIfam" id="TIGR03510">
    <property type="entry name" value="XapX"/>
    <property type="match status" value="1"/>
</dbReference>
<dbReference type="EMBL" id="WSES01000006">
    <property type="protein sequence ID" value="MVW62419.1"/>
    <property type="molecule type" value="Genomic_DNA"/>
</dbReference>
<dbReference type="RefSeq" id="WP_160409902.1">
    <property type="nucleotide sequence ID" value="NZ_CP168562.1"/>
</dbReference>
<accession>A0A7X3K8X6</accession>
<comment type="caution">
    <text evidence="2">The sequence shown here is derived from an EMBL/GenBank/DDBJ whole genome shotgun (WGS) entry which is preliminary data.</text>
</comment>
<sequence length="92" mass="9568">MKFYLVSLAVGLLVGCIYALLGVRSPAPPAIALIGLFGMLVGEQAVPIAKRLISGEPVTVSWFRSECVTRISGVTPPPPAPADNKAGHDRAA</sequence>
<evidence type="ECO:0000256" key="1">
    <source>
        <dbReference type="SAM" id="MobiDB-lite"/>
    </source>
</evidence>
<organism evidence="2 3">
    <name type="scientific">Massilia cellulosiltytica</name>
    <dbReference type="NCBI Taxonomy" id="2683234"/>
    <lineage>
        <taxon>Bacteria</taxon>
        <taxon>Pseudomonadati</taxon>
        <taxon>Pseudomonadota</taxon>
        <taxon>Betaproteobacteria</taxon>
        <taxon>Burkholderiales</taxon>
        <taxon>Oxalobacteraceae</taxon>
        <taxon>Telluria group</taxon>
        <taxon>Massilia</taxon>
    </lineage>
</organism>
<gene>
    <name evidence="2" type="ORF">GPY61_21030</name>
</gene>
<evidence type="ECO:0000313" key="3">
    <source>
        <dbReference type="Proteomes" id="UP000443353"/>
    </source>
</evidence>
<name>A0A7X3K8X6_9BURK</name>
<reference evidence="2 3" key="1">
    <citation type="submission" date="2019-12" db="EMBL/GenBank/DDBJ databases">
        <authorList>
            <person name="Li C."/>
            <person name="Zhao J."/>
        </authorList>
    </citation>
    <scope>NUCLEOTIDE SEQUENCE [LARGE SCALE GENOMIC DNA]</scope>
    <source>
        <strain evidence="2 3">NEAU-DD11</strain>
    </source>
</reference>
<protein>
    <submittedName>
        <fullName evidence="2">DUF1427 family protein</fullName>
    </submittedName>
</protein>
<feature type="region of interest" description="Disordered" evidence="1">
    <location>
        <begin position="72"/>
        <end position="92"/>
    </location>
</feature>
<keyword evidence="3" id="KW-1185">Reference proteome</keyword>
<dbReference type="InterPro" id="IPR009872">
    <property type="entry name" value="DUF1427"/>
</dbReference>
<dbReference type="Pfam" id="PF07235">
    <property type="entry name" value="DUF1427"/>
    <property type="match status" value="1"/>
</dbReference>
<proteinExistence type="predicted"/>